<sequence length="186" mass="19783">MEAVFIAAALVFVAELGDKSQLMAMTFATRYRARTVVLGMGIACALINLASALVGEALGNLIPEHVLQVVAGVVFLVFAAITAWSLLGQEHEEEISVVPHSGRALVTVGLAFALAELGDKTMFATMTLATQYSWYWVWIGSTIGMVFSITLAVLLGKQILKVLPVRAVHAVAALLFAALGIWLLLG</sequence>
<comment type="caution">
    <text evidence="6">Lacks conserved residue(s) required for the propagation of feature annotation.</text>
</comment>
<evidence type="ECO:0000313" key="8">
    <source>
        <dbReference type="Proteomes" id="UP000191040"/>
    </source>
</evidence>
<comment type="subcellular location">
    <subcellularLocation>
        <location evidence="1 6">Membrane</location>
        <topology evidence="1 6">Multi-pass membrane protein</topology>
    </subcellularLocation>
</comment>
<dbReference type="Proteomes" id="UP000191040">
    <property type="component" value="Chromosome I"/>
</dbReference>
<dbReference type="EMBL" id="LT796768">
    <property type="protein sequence ID" value="SKB09391.1"/>
    <property type="molecule type" value="Genomic_DNA"/>
</dbReference>
<evidence type="ECO:0000256" key="3">
    <source>
        <dbReference type="ARBA" id="ARBA00022692"/>
    </source>
</evidence>
<dbReference type="Pfam" id="PF01169">
    <property type="entry name" value="GDT1"/>
    <property type="match status" value="2"/>
</dbReference>
<dbReference type="AlphaFoldDB" id="A0A1T4Z720"/>
<reference evidence="8" key="1">
    <citation type="submission" date="2017-02" db="EMBL/GenBank/DDBJ databases">
        <authorList>
            <person name="Varghese N."/>
            <person name="Submissions S."/>
        </authorList>
    </citation>
    <scope>NUCLEOTIDE SEQUENCE [LARGE SCALE GENOMIC DNA]</scope>
    <source>
        <strain evidence="8">9H-4</strain>
    </source>
</reference>
<dbReference type="RefSeq" id="WP_078700597.1">
    <property type="nucleotide sequence ID" value="NZ_LT796768.1"/>
</dbReference>
<keyword evidence="3 6" id="KW-0812">Transmembrane</keyword>
<dbReference type="OrthoDB" id="5188730at2"/>
<feature type="transmembrane region" description="Helical" evidence="6">
    <location>
        <begin position="135"/>
        <end position="155"/>
    </location>
</feature>
<proteinExistence type="inferred from homology"/>
<gene>
    <name evidence="7" type="ORF">SAMN06295964_2656</name>
</gene>
<accession>A0A1T4Z720</accession>
<keyword evidence="4 6" id="KW-1133">Transmembrane helix</keyword>
<dbReference type="GO" id="GO:0016020">
    <property type="term" value="C:membrane"/>
    <property type="evidence" value="ECO:0007669"/>
    <property type="project" value="UniProtKB-SubCell"/>
</dbReference>
<dbReference type="PANTHER" id="PTHR12608:SF1">
    <property type="entry name" value="TRANSMEMBRANE PROTEIN 165"/>
    <property type="match status" value="1"/>
</dbReference>
<evidence type="ECO:0000256" key="4">
    <source>
        <dbReference type="ARBA" id="ARBA00022989"/>
    </source>
</evidence>
<dbReference type="GO" id="GO:0046873">
    <property type="term" value="F:metal ion transmembrane transporter activity"/>
    <property type="evidence" value="ECO:0007669"/>
    <property type="project" value="InterPro"/>
</dbReference>
<evidence type="ECO:0000256" key="1">
    <source>
        <dbReference type="ARBA" id="ARBA00004141"/>
    </source>
</evidence>
<dbReference type="PANTHER" id="PTHR12608">
    <property type="entry name" value="TRANSMEMBRANE PROTEIN HTP-1 RELATED"/>
    <property type="match status" value="1"/>
</dbReference>
<evidence type="ECO:0000256" key="6">
    <source>
        <dbReference type="RuleBase" id="RU365102"/>
    </source>
</evidence>
<organism evidence="7 8">
    <name type="scientific">Aeromicrobium choanae</name>
    <dbReference type="NCBI Taxonomy" id="1736691"/>
    <lineage>
        <taxon>Bacteria</taxon>
        <taxon>Bacillati</taxon>
        <taxon>Actinomycetota</taxon>
        <taxon>Actinomycetes</taxon>
        <taxon>Propionibacteriales</taxon>
        <taxon>Nocardioidaceae</taxon>
        <taxon>Aeromicrobium</taxon>
    </lineage>
</organism>
<feature type="transmembrane region" description="Helical" evidence="6">
    <location>
        <begin position="167"/>
        <end position="185"/>
    </location>
</feature>
<name>A0A1T4Z720_9ACTN</name>
<evidence type="ECO:0000313" key="7">
    <source>
        <dbReference type="EMBL" id="SKB09391.1"/>
    </source>
</evidence>
<evidence type="ECO:0000256" key="5">
    <source>
        <dbReference type="ARBA" id="ARBA00023136"/>
    </source>
</evidence>
<comment type="similarity">
    <text evidence="2 6">Belongs to the GDT1 family.</text>
</comment>
<evidence type="ECO:0000256" key="2">
    <source>
        <dbReference type="ARBA" id="ARBA00009190"/>
    </source>
</evidence>
<protein>
    <recommendedName>
        <fullName evidence="6">GDT1 family protein</fullName>
    </recommendedName>
</protein>
<dbReference type="STRING" id="1736691.SAMN06295964_2656"/>
<keyword evidence="5 6" id="KW-0472">Membrane</keyword>
<dbReference type="InterPro" id="IPR001727">
    <property type="entry name" value="GDT1-like"/>
</dbReference>
<keyword evidence="8" id="KW-1185">Reference proteome</keyword>
<feature type="transmembrane region" description="Helical" evidence="6">
    <location>
        <begin position="66"/>
        <end position="87"/>
    </location>
</feature>
<feature type="transmembrane region" description="Helical" evidence="6">
    <location>
        <begin position="33"/>
        <end position="54"/>
    </location>
</feature>